<evidence type="ECO:0000259" key="3">
    <source>
        <dbReference type="SMART" id="SM00919"/>
    </source>
</evidence>
<dbReference type="EMBL" id="AP018732">
    <property type="protein sequence ID" value="BBE41643.1"/>
    <property type="molecule type" value="Genomic_DNA"/>
</dbReference>
<dbReference type="Pfam" id="PF00390">
    <property type="entry name" value="malic"/>
    <property type="match status" value="1"/>
</dbReference>
<evidence type="ECO:0000256" key="2">
    <source>
        <dbReference type="ARBA" id="ARBA00023002"/>
    </source>
</evidence>
<feature type="domain" description="Malic enzyme NAD-binding" evidence="3">
    <location>
        <begin position="165"/>
        <end position="398"/>
    </location>
</feature>
<dbReference type="GO" id="GO:0004473">
    <property type="term" value="F:malate dehydrogenase (decarboxylating) (NADP+) activity"/>
    <property type="evidence" value="ECO:0007669"/>
    <property type="project" value="UniProtKB-EC"/>
</dbReference>
<dbReference type="SUPFAM" id="SSF53223">
    <property type="entry name" value="Aminoacid dehydrogenase-like, N-terminal domain"/>
    <property type="match status" value="1"/>
</dbReference>
<dbReference type="KEGG" id="ccai:NAS2_0249"/>
<dbReference type="PIRSF" id="PIRSF000106">
    <property type="entry name" value="ME"/>
    <property type="match status" value="1"/>
</dbReference>
<dbReference type="InterPro" id="IPR012301">
    <property type="entry name" value="Malic_N_dom"/>
</dbReference>
<dbReference type="SMART" id="SM00919">
    <property type="entry name" value="Malic_M"/>
    <property type="match status" value="1"/>
</dbReference>
<dbReference type="OrthoDB" id="45556at2157"/>
<dbReference type="Gene3D" id="3.40.50.10380">
    <property type="entry name" value="Malic enzyme, N-terminal domain"/>
    <property type="match status" value="1"/>
</dbReference>
<dbReference type="InterPro" id="IPR036291">
    <property type="entry name" value="NAD(P)-bd_dom_sf"/>
</dbReference>
<gene>
    <name evidence="5" type="ORF">NAS2_0249</name>
</gene>
<sequence length="442" mass="48118">MSERTEKYYDMAISLSKFYGGKIQVIPKVPVRSLDDFSIWYTPGVAGVSNTIAKDPDKSFELTSRWNTIAIITNGTRVLGLGNIGPEAALPVMEGKAMIFKYLGGVDAFPLVVRAKTKEEVADVAERVSPAFGGINLEDIAQPDCFYLLDRLRETLDIPVWHDDQLGTAAATLAGLVNALKVVGKKLSDVKIVMFGAGAANIAGARLIMAAGGDPKKIILIDSKGALYSEREDMDKLQLVHPWKYELALKTNGEKVAGGLDEAIVGADVLIAASTPGPGVVKKEQVKKMAKDAIVFAEANPVPEIWPWEAKEAGARIVATGRSDFPNQINNSLVFPAVFRGTLDVRAKKILDEMVITAALELAKFAEERGLSEEYIIPTMEEWEVYPRVATAVGLKAIEMGLARIKLSKDEIYDRAYKMIRLSRDTLATLVKNNLISPVPAE</sequence>
<dbReference type="Pfam" id="PF03949">
    <property type="entry name" value="Malic_M"/>
    <property type="match status" value="1"/>
</dbReference>
<dbReference type="AlphaFoldDB" id="A0A4P2VE16"/>
<dbReference type="SMART" id="SM01274">
    <property type="entry name" value="malic"/>
    <property type="match status" value="1"/>
</dbReference>
<dbReference type="InterPro" id="IPR051674">
    <property type="entry name" value="Malate_Decarboxylase"/>
</dbReference>
<evidence type="ECO:0000259" key="4">
    <source>
        <dbReference type="SMART" id="SM01274"/>
    </source>
</evidence>
<protein>
    <submittedName>
        <fullName evidence="5">NADP-dependent malic enzyme</fullName>
        <ecNumber evidence="5">1.1.1.40</ecNumber>
    </submittedName>
</protein>
<dbReference type="RefSeq" id="WP_174447966.1">
    <property type="nucleotide sequence ID" value="NZ_AP018732.1"/>
</dbReference>
<evidence type="ECO:0000313" key="5">
    <source>
        <dbReference type="EMBL" id="BBE41643.1"/>
    </source>
</evidence>
<dbReference type="GO" id="GO:0051287">
    <property type="term" value="F:NAD binding"/>
    <property type="evidence" value="ECO:0007669"/>
    <property type="project" value="InterPro"/>
</dbReference>
<feature type="domain" description="Malic enzyme N-terminal" evidence="4">
    <location>
        <begin position="20"/>
        <end position="153"/>
    </location>
</feature>
<proteinExistence type="inferred from homology"/>
<accession>A0A4P2VE16</accession>
<dbReference type="InterPro" id="IPR045213">
    <property type="entry name" value="Malic_NAD-bd_bact_type"/>
</dbReference>
<dbReference type="PRINTS" id="PR00072">
    <property type="entry name" value="MALOXRDTASE"/>
</dbReference>
<dbReference type="InterPro" id="IPR046346">
    <property type="entry name" value="Aminoacid_DH-like_N_sf"/>
</dbReference>
<dbReference type="PANTHER" id="PTHR43237:SF4">
    <property type="entry name" value="NADP-DEPENDENT MALIC ENZYME"/>
    <property type="match status" value="1"/>
</dbReference>
<comment type="similarity">
    <text evidence="1">Belongs to the malic enzymes family.</text>
</comment>
<dbReference type="Gene3D" id="3.40.50.720">
    <property type="entry name" value="NAD(P)-binding Rossmann-like Domain"/>
    <property type="match status" value="1"/>
</dbReference>
<organism evidence="5 6">
    <name type="scientific">Conexivisphaera calida</name>
    <dbReference type="NCBI Taxonomy" id="1874277"/>
    <lineage>
        <taxon>Archaea</taxon>
        <taxon>Nitrososphaerota</taxon>
        <taxon>Conexivisphaeria</taxon>
        <taxon>Conexivisphaerales</taxon>
        <taxon>Conexivisphaeraceae</taxon>
        <taxon>Conexivisphaera</taxon>
    </lineage>
</organism>
<dbReference type="GeneID" id="55584066"/>
<keyword evidence="2 5" id="KW-0560">Oxidoreductase</keyword>
<dbReference type="PANTHER" id="PTHR43237">
    <property type="entry name" value="NADP-DEPENDENT MALIC ENZYME"/>
    <property type="match status" value="1"/>
</dbReference>
<dbReference type="CDD" id="cd05311">
    <property type="entry name" value="NAD_bind_2_malic_enz"/>
    <property type="match status" value="1"/>
</dbReference>
<dbReference type="InterPro" id="IPR001891">
    <property type="entry name" value="Malic_OxRdtase"/>
</dbReference>
<keyword evidence="6" id="KW-1185">Reference proteome</keyword>
<dbReference type="Proteomes" id="UP000509448">
    <property type="component" value="Chromosome"/>
</dbReference>
<dbReference type="EC" id="1.1.1.40" evidence="5"/>
<evidence type="ECO:0000313" key="6">
    <source>
        <dbReference type="Proteomes" id="UP000509448"/>
    </source>
</evidence>
<evidence type="ECO:0000256" key="1">
    <source>
        <dbReference type="ARBA" id="ARBA00008785"/>
    </source>
</evidence>
<reference evidence="5 6" key="1">
    <citation type="journal article" date="2019" name="ISME J.">
        <title>Isolation and characterization of a thermophilic sulfur- and iron-reducing thaumarchaeote from a terrestrial acidic hot spring.</title>
        <authorList>
            <person name="Kato S."/>
            <person name="Itoh T."/>
            <person name="Yuki M."/>
            <person name="Nagamori M."/>
            <person name="Ohnishi M."/>
            <person name="Uematsu K."/>
            <person name="Suzuki K."/>
            <person name="Takashina T."/>
            <person name="Ohkuma M."/>
        </authorList>
    </citation>
    <scope>NUCLEOTIDE SEQUENCE [LARGE SCALE GENOMIC DNA]</scope>
    <source>
        <strain evidence="5 6">NAS-02</strain>
    </source>
</reference>
<name>A0A4P2VE16_9ARCH</name>
<dbReference type="SUPFAM" id="SSF51735">
    <property type="entry name" value="NAD(P)-binding Rossmann-fold domains"/>
    <property type="match status" value="1"/>
</dbReference>
<dbReference type="InterPro" id="IPR037062">
    <property type="entry name" value="Malic_N_dom_sf"/>
</dbReference>
<dbReference type="InterPro" id="IPR012302">
    <property type="entry name" value="Malic_NAD-bd"/>
</dbReference>